<dbReference type="AlphaFoldDB" id="A0AAV7SE59"/>
<reference evidence="2" key="1">
    <citation type="journal article" date="2022" name="bioRxiv">
        <title>Sequencing and chromosome-scale assembly of the giantPleurodeles waltlgenome.</title>
        <authorList>
            <person name="Brown T."/>
            <person name="Elewa A."/>
            <person name="Iarovenko S."/>
            <person name="Subramanian E."/>
            <person name="Araus A.J."/>
            <person name="Petzold A."/>
            <person name="Susuki M."/>
            <person name="Suzuki K.-i.T."/>
            <person name="Hayashi T."/>
            <person name="Toyoda A."/>
            <person name="Oliveira C."/>
            <person name="Osipova E."/>
            <person name="Leigh N.D."/>
            <person name="Simon A."/>
            <person name="Yun M.H."/>
        </authorList>
    </citation>
    <scope>NUCLEOTIDE SEQUENCE</scope>
    <source>
        <strain evidence="2">20211129_DDA</strain>
        <tissue evidence="2">Liver</tissue>
    </source>
</reference>
<gene>
    <name evidence="2" type="ORF">NDU88_002965</name>
</gene>
<evidence type="ECO:0000313" key="2">
    <source>
        <dbReference type="EMBL" id="KAJ1162497.1"/>
    </source>
</evidence>
<evidence type="ECO:0000259" key="1">
    <source>
        <dbReference type="Pfam" id="PF22589"/>
    </source>
</evidence>
<proteinExistence type="predicted"/>
<dbReference type="Pfam" id="PF22589">
    <property type="entry name" value="SPMIP1"/>
    <property type="match status" value="1"/>
</dbReference>
<keyword evidence="3" id="KW-1185">Reference proteome</keyword>
<feature type="domain" description="Sperm microtubule inner protein 1 C-terminal" evidence="1">
    <location>
        <begin position="59"/>
        <end position="143"/>
    </location>
</feature>
<organism evidence="2 3">
    <name type="scientific">Pleurodeles waltl</name>
    <name type="common">Iberian ribbed newt</name>
    <dbReference type="NCBI Taxonomy" id="8319"/>
    <lineage>
        <taxon>Eukaryota</taxon>
        <taxon>Metazoa</taxon>
        <taxon>Chordata</taxon>
        <taxon>Craniata</taxon>
        <taxon>Vertebrata</taxon>
        <taxon>Euteleostomi</taxon>
        <taxon>Amphibia</taxon>
        <taxon>Batrachia</taxon>
        <taxon>Caudata</taxon>
        <taxon>Salamandroidea</taxon>
        <taxon>Salamandridae</taxon>
        <taxon>Pleurodelinae</taxon>
        <taxon>Pleurodeles</taxon>
    </lineage>
</organism>
<sequence>MTSQTQNAMKEMYMKEMRVRLRWHQENIKKAKAMAQPRAKAKERLKLPSIHLAPPADAPETKVEKKVCEGPPVTRKVEEKVVAALGAEMKPPTPRTKELLYHGTTKQEEGRYLYLKARSKIIPEEKYIYPVTTNFEYGWQIGKDNWFIATEGHSYLYYI</sequence>
<dbReference type="EMBL" id="JANPWB010000008">
    <property type="protein sequence ID" value="KAJ1162497.1"/>
    <property type="molecule type" value="Genomic_DNA"/>
</dbReference>
<dbReference type="InterPro" id="IPR054323">
    <property type="entry name" value="SPMIP1_C"/>
</dbReference>
<protein>
    <recommendedName>
        <fullName evidence="1">Sperm microtubule inner protein 1 C-terminal domain-containing protein</fullName>
    </recommendedName>
</protein>
<evidence type="ECO:0000313" key="3">
    <source>
        <dbReference type="Proteomes" id="UP001066276"/>
    </source>
</evidence>
<dbReference type="Proteomes" id="UP001066276">
    <property type="component" value="Chromosome 4_2"/>
</dbReference>
<name>A0AAV7SE59_PLEWA</name>
<comment type="caution">
    <text evidence="2">The sequence shown here is derived from an EMBL/GenBank/DDBJ whole genome shotgun (WGS) entry which is preliminary data.</text>
</comment>
<accession>A0AAV7SE59</accession>
<dbReference type="PANTHER" id="PTHR35826">
    <property type="entry name" value="PROTEIN ATP6V1FNB-LIKE"/>
    <property type="match status" value="1"/>
</dbReference>
<dbReference type="PANTHER" id="PTHR35826:SF2">
    <property type="entry name" value="PROTEIN ATP6V1FNB"/>
    <property type="match status" value="1"/>
</dbReference>